<feature type="transmembrane region" description="Helical" evidence="1">
    <location>
        <begin position="191"/>
        <end position="208"/>
    </location>
</feature>
<feature type="transmembrane region" description="Helical" evidence="1">
    <location>
        <begin position="385"/>
        <end position="402"/>
    </location>
</feature>
<feature type="transmembrane region" description="Helical" evidence="1">
    <location>
        <begin position="436"/>
        <end position="457"/>
    </location>
</feature>
<evidence type="ECO:0000256" key="1">
    <source>
        <dbReference type="SAM" id="Phobius"/>
    </source>
</evidence>
<feature type="transmembrane region" description="Helical" evidence="1">
    <location>
        <begin position="166"/>
        <end position="185"/>
    </location>
</feature>
<dbReference type="RefSeq" id="WP_144229588.1">
    <property type="nucleotide sequence ID" value="NZ_CBCRVV010000018.1"/>
</dbReference>
<evidence type="ECO:0008006" key="4">
    <source>
        <dbReference type="Google" id="ProtNLM"/>
    </source>
</evidence>
<proteinExistence type="predicted"/>
<feature type="transmembrane region" description="Helical" evidence="1">
    <location>
        <begin position="408"/>
        <end position="429"/>
    </location>
</feature>
<evidence type="ECO:0000313" key="2">
    <source>
        <dbReference type="EMBL" id="TSJ79243.1"/>
    </source>
</evidence>
<feature type="transmembrane region" description="Helical" evidence="1">
    <location>
        <begin position="139"/>
        <end position="159"/>
    </location>
</feature>
<dbReference type="AlphaFoldDB" id="A0A556QRJ2"/>
<feature type="transmembrane region" description="Helical" evidence="1">
    <location>
        <begin position="215"/>
        <end position="234"/>
    </location>
</feature>
<comment type="caution">
    <text evidence="2">The sequence shown here is derived from an EMBL/GenBank/DDBJ whole genome shotgun (WGS) entry which is preliminary data.</text>
</comment>
<reference evidence="2 3" key="1">
    <citation type="submission" date="2019-07" db="EMBL/GenBank/DDBJ databases">
        <title>Description of 53C-WASEF.</title>
        <authorList>
            <person name="Pitt A."/>
            <person name="Hahn M.W."/>
        </authorList>
    </citation>
    <scope>NUCLEOTIDE SEQUENCE [LARGE SCALE GENOMIC DNA]</scope>
    <source>
        <strain evidence="2 3">53C-WASEF</strain>
    </source>
</reference>
<sequence>MKKTFILLSPVLLVLANAWYVNAWNLNFRAGFFLQFGIIALWLALFGWLCKPVQSAAPPLKLSRAGWLGLALVMVIAVTARVTQLEVYPPADVSVVEETQTGELSHDSIHKHLLDPDFPIINLLGEAGLRLNGGTMLGLRWPFVIWSCLAVPVFFLAALRFCRHEGAALLVTLLLATNTYVIASGRTAMETYAPVTTVALSLAALLYARDRRSLFAFGLAGVCNGLLLIEYLSFRLTGGLIFIWMLLLLAQGLSAEAPWTCAVRPRLHALWAARRLALAYAVLMCVVALPCWIALANTGWLNLAEGVERNFVNDVLARSAAKPIGVQVAEMAGRVWEQGMTLWVKDAVPGVITDRRGIFDWGTSALCLAAIVFALVRARANPSRWFPVLAILATIALAGVMTPVVARYRVYCVVPCCLLLMAGLIQAMLEWKPVRFAPAIKVAVAGFVLVLAGWNLWSFFSSTVYDQELRDQHYEFCVLVAVEIQKQQALPQTAPLYLISPGLTEKSRGEAYFLYDRSRVRFVGSADEITGPARVVACNASGVELEQRADFKILYRRDDKPKREDTYVVAERD</sequence>
<feature type="transmembrane region" description="Helical" evidence="1">
    <location>
        <begin position="33"/>
        <end position="50"/>
    </location>
</feature>
<gene>
    <name evidence="2" type="ORF">FPL22_08110</name>
</gene>
<dbReference type="Proteomes" id="UP000315648">
    <property type="component" value="Unassembled WGS sequence"/>
</dbReference>
<feature type="transmembrane region" description="Helical" evidence="1">
    <location>
        <begin position="240"/>
        <end position="263"/>
    </location>
</feature>
<dbReference type="EMBL" id="VMBG01000001">
    <property type="protein sequence ID" value="TSJ79243.1"/>
    <property type="molecule type" value="Genomic_DNA"/>
</dbReference>
<keyword evidence="1" id="KW-0812">Transmembrane</keyword>
<protein>
    <recommendedName>
        <fullName evidence="4">Glycosyltransferase RgtA/B/C/D-like domain-containing protein</fullName>
    </recommendedName>
</protein>
<feature type="transmembrane region" description="Helical" evidence="1">
    <location>
        <begin position="62"/>
        <end position="80"/>
    </location>
</feature>
<organism evidence="2 3">
    <name type="scientific">Rariglobus hedericola</name>
    <dbReference type="NCBI Taxonomy" id="2597822"/>
    <lineage>
        <taxon>Bacteria</taxon>
        <taxon>Pseudomonadati</taxon>
        <taxon>Verrucomicrobiota</taxon>
        <taxon>Opitutia</taxon>
        <taxon>Opitutales</taxon>
        <taxon>Opitutaceae</taxon>
        <taxon>Rariglobus</taxon>
    </lineage>
</organism>
<evidence type="ECO:0000313" key="3">
    <source>
        <dbReference type="Proteomes" id="UP000315648"/>
    </source>
</evidence>
<feature type="transmembrane region" description="Helical" evidence="1">
    <location>
        <begin position="358"/>
        <end position="378"/>
    </location>
</feature>
<keyword evidence="1" id="KW-0472">Membrane</keyword>
<name>A0A556QRJ2_9BACT</name>
<keyword evidence="1" id="KW-1133">Transmembrane helix</keyword>
<accession>A0A556QRJ2</accession>
<keyword evidence="3" id="KW-1185">Reference proteome</keyword>
<feature type="transmembrane region" description="Helical" evidence="1">
    <location>
        <begin position="275"/>
        <end position="295"/>
    </location>
</feature>